<gene>
    <name evidence="6" type="ORF">DEQ80_05790</name>
</gene>
<sequence>MGFGLSVIIKKMTRKPLFLCILLGGVFALGLALAFTAPARASLPGQAVYQTPTPDAQGRILYKVQSGDSCLRIELLTGVKVEQLRTLNKLNEACDLIVGQDVLLAIVTPAPTATPALEITPTPLLPTPTQQRGTGEICIVLFADVNGNAVREEGEGPILGGAVSITDRAGSISRTGLTTDQDTPLCFPDLPEGDYNISMAVPPGYNPTTTTNYPLKLLAGNRSIIDFGAQVSVRQPPPGQGNGNGARSPLLLIVGALLILGGIGLGVYFRFLRR</sequence>
<dbReference type="InterPro" id="IPR018392">
    <property type="entry name" value="LysM"/>
</dbReference>
<dbReference type="EMBL" id="DPBP01000025">
    <property type="protein sequence ID" value="HCE17351.1"/>
    <property type="molecule type" value="Genomic_DNA"/>
</dbReference>
<dbReference type="Pfam" id="PF01476">
    <property type="entry name" value="LysM"/>
    <property type="match status" value="1"/>
</dbReference>
<dbReference type="Pfam" id="PF17210">
    <property type="entry name" value="SdrD_B"/>
    <property type="match status" value="1"/>
</dbReference>
<dbReference type="SUPFAM" id="SSF54106">
    <property type="entry name" value="LysM domain"/>
    <property type="match status" value="1"/>
</dbReference>
<keyword evidence="4" id="KW-0812">Transmembrane</keyword>
<evidence type="ECO:0000256" key="1">
    <source>
        <dbReference type="ARBA" id="ARBA00004613"/>
    </source>
</evidence>
<keyword evidence="3" id="KW-0732">Signal</keyword>
<evidence type="ECO:0000259" key="5">
    <source>
        <dbReference type="PROSITE" id="PS51782"/>
    </source>
</evidence>
<feature type="transmembrane region" description="Helical" evidence="4">
    <location>
        <begin position="250"/>
        <end position="271"/>
    </location>
</feature>
<dbReference type="InterPro" id="IPR013783">
    <property type="entry name" value="Ig-like_fold"/>
</dbReference>
<evidence type="ECO:0000313" key="7">
    <source>
        <dbReference type="Proteomes" id="UP000264141"/>
    </source>
</evidence>
<evidence type="ECO:0000313" key="6">
    <source>
        <dbReference type="EMBL" id="HCE17351.1"/>
    </source>
</evidence>
<dbReference type="AlphaFoldDB" id="A0A3D1JFH8"/>
<reference evidence="6 7" key="1">
    <citation type="journal article" date="2018" name="Nat. Biotechnol.">
        <title>A standardized bacterial taxonomy based on genome phylogeny substantially revises the tree of life.</title>
        <authorList>
            <person name="Parks D.H."/>
            <person name="Chuvochina M."/>
            <person name="Waite D.W."/>
            <person name="Rinke C."/>
            <person name="Skarshewski A."/>
            <person name="Chaumeil P.A."/>
            <person name="Hugenholtz P."/>
        </authorList>
    </citation>
    <scope>NUCLEOTIDE SEQUENCE [LARGE SCALE GENOMIC DNA]</scope>
    <source>
        <strain evidence="6">UBA8781</strain>
    </source>
</reference>
<dbReference type="CDD" id="cd00118">
    <property type="entry name" value="LysM"/>
    <property type="match status" value="1"/>
</dbReference>
<dbReference type="Gene3D" id="3.10.350.10">
    <property type="entry name" value="LysM domain"/>
    <property type="match status" value="1"/>
</dbReference>
<dbReference type="InterPro" id="IPR036779">
    <property type="entry name" value="LysM_dom_sf"/>
</dbReference>
<dbReference type="Proteomes" id="UP000264141">
    <property type="component" value="Unassembled WGS sequence"/>
</dbReference>
<evidence type="ECO:0000256" key="3">
    <source>
        <dbReference type="ARBA" id="ARBA00022729"/>
    </source>
</evidence>
<dbReference type="InterPro" id="IPR033764">
    <property type="entry name" value="Sdr_B"/>
</dbReference>
<dbReference type="SUPFAM" id="SSF117074">
    <property type="entry name" value="Hypothetical protein PA1324"/>
    <property type="match status" value="1"/>
</dbReference>
<dbReference type="Gene3D" id="2.60.40.10">
    <property type="entry name" value="Immunoglobulins"/>
    <property type="match status" value="1"/>
</dbReference>
<name>A0A3D1JFH8_9CHLR</name>
<organism evidence="6 7">
    <name type="scientific">Anaerolinea thermolimosa</name>
    <dbReference type="NCBI Taxonomy" id="229919"/>
    <lineage>
        <taxon>Bacteria</taxon>
        <taxon>Bacillati</taxon>
        <taxon>Chloroflexota</taxon>
        <taxon>Anaerolineae</taxon>
        <taxon>Anaerolineales</taxon>
        <taxon>Anaerolineaceae</taxon>
        <taxon>Anaerolinea</taxon>
    </lineage>
</organism>
<accession>A0A3D1JFH8</accession>
<keyword evidence="2" id="KW-0964">Secreted</keyword>
<evidence type="ECO:0000256" key="2">
    <source>
        <dbReference type="ARBA" id="ARBA00022525"/>
    </source>
</evidence>
<comment type="subcellular location">
    <subcellularLocation>
        <location evidence="1">Secreted</location>
    </subcellularLocation>
</comment>
<proteinExistence type="predicted"/>
<evidence type="ECO:0000256" key="4">
    <source>
        <dbReference type="SAM" id="Phobius"/>
    </source>
</evidence>
<comment type="caution">
    <text evidence="6">The sequence shown here is derived from an EMBL/GenBank/DDBJ whole genome shotgun (WGS) entry which is preliminary data.</text>
</comment>
<dbReference type="STRING" id="229919.GCA_001050195_03249"/>
<dbReference type="PROSITE" id="PS51782">
    <property type="entry name" value="LYSM"/>
    <property type="match status" value="1"/>
</dbReference>
<protein>
    <recommendedName>
        <fullName evidence="5">LysM domain-containing protein</fullName>
    </recommendedName>
</protein>
<feature type="domain" description="LysM" evidence="5">
    <location>
        <begin position="60"/>
        <end position="104"/>
    </location>
</feature>
<keyword evidence="4" id="KW-0472">Membrane</keyword>
<dbReference type="GO" id="GO:0005576">
    <property type="term" value="C:extracellular region"/>
    <property type="evidence" value="ECO:0007669"/>
    <property type="project" value="UniProtKB-SubCell"/>
</dbReference>
<keyword evidence="4" id="KW-1133">Transmembrane helix</keyword>